<evidence type="ECO:0000256" key="1">
    <source>
        <dbReference type="SAM" id="MobiDB-lite"/>
    </source>
</evidence>
<dbReference type="EMBL" id="JADNYJ010000059">
    <property type="protein sequence ID" value="KAF8896793.1"/>
    <property type="molecule type" value="Genomic_DNA"/>
</dbReference>
<comment type="caution">
    <text evidence="2">The sequence shown here is derived from an EMBL/GenBank/DDBJ whole genome shotgun (WGS) entry which is preliminary data.</text>
</comment>
<feature type="compositionally biased region" description="Low complexity" evidence="1">
    <location>
        <begin position="256"/>
        <end position="280"/>
    </location>
</feature>
<feature type="compositionally biased region" description="Low complexity" evidence="1">
    <location>
        <begin position="118"/>
        <end position="137"/>
    </location>
</feature>
<sequence>MSSLISPSRCLRVNHLQLQKLEPHAHRHMHRLVRASAGDILIRAICIERPLNSSGLHKRGLHSSFRVQFSEPKDRSTEASSSRTRTECPSPSSSTPSSRPNFRSNYDPESRSFRSNYNSRPKYNSQSSSNSSSNFDSKPNHTSNSDYKSRKSSSPSSPPAPQTPKWYSANKPVTHSHWQLRGKSKKNKETISADPFTQSLSPRPNYPPSKPSSVDLDSLAAPEKASERHVVGTKMRNTRLIVKLLGENLLAAHYTSRPSVPSSFPAAAAAPGPATASSRPKSNPSGTSAQLDSELDLAANSPLWSDVDSRYGVGGVGDSAGSGVSPRLALERELKPNANPHRGSG</sequence>
<feature type="region of interest" description="Disordered" evidence="1">
    <location>
        <begin position="256"/>
        <end position="294"/>
    </location>
</feature>
<feature type="compositionally biased region" description="Low complexity" evidence="1">
    <location>
        <begin position="78"/>
        <end position="104"/>
    </location>
</feature>
<reference evidence="2" key="1">
    <citation type="submission" date="2020-11" db="EMBL/GenBank/DDBJ databases">
        <authorList>
            <consortium name="DOE Joint Genome Institute"/>
            <person name="Ahrendt S."/>
            <person name="Riley R."/>
            <person name="Andreopoulos W."/>
            <person name="LaButti K."/>
            <person name="Pangilinan J."/>
            <person name="Ruiz-duenas F.J."/>
            <person name="Barrasa J.M."/>
            <person name="Sanchez-Garcia M."/>
            <person name="Camarero S."/>
            <person name="Miyauchi S."/>
            <person name="Serrano A."/>
            <person name="Linde D."/>
            <person name="Babiker R."/>
            <person name="Drula E."/>
            <person name="Ayuso-Fernandez I."/>
            <person name="Pacheco R."/>
            <person name="Padilla G."/>
            <person name="Ferreira P."/>
            <person name="Barriuso J."/>
            <person name="Kellner H."/>
            <person name="Castanera R."/>
            <person name="Alfaro M."/>
            <person name="Ramirez L."/>
            <person name="Pisabarro A.G."/>
            <person name="Kuo A."/>
            <person name="Tritt A."/>
            <person name="Lipzen A."/>
            <person name="He G."/>
            <person name="Yan M."/>
            <person name="Ng V."/>
            <person name="Cullen D."/>
            <person name="Martin F."/>
            <person name="Rosso M.-N."/>
            <person name="Henrissat B."/>
            <person name="Hibbett D."/>
            <person name="Martinez A.T."/>
            <person name="Grigoriev I.V."/>
        </authorList>
    </citation>
    <scope>NUCLEOTIDE SEQUENCE</scope>
    <source>
        <strain evidence="2">AH 44721</strain>
    </source>
</reference>
<feature type="region of interest" description="Disordered" evidence="1">
    <location>
        <begin position="67"/>
        <end position="229"/>
    </location>
</feature>
<proteinExistence type="predicted"/>
<accession>A0A9P5TL79</accession>
<dbReference type="AlphaFoldDB" id="A0A9P5TL79"/>
<keyword evidence="3" id="KW-1185">Reference proteome</keyword>
<name>A0A9P5TL79_GYMJU</name>
<dbReference type="Proteomes" id="UP000724874">
    <property type="component" value="Unassembled WGS sequence"/>
</dbReference>
<feature type="compositionally biased region" description="Polar residues" evidence="1">
    <location>
        <begin position="281"/>
        <end position="291"/>
    </location>
</feature>
<evidence type="ECO:0000313" key="3">
    <source>
        <dbReference type="Proteomes" id="UP000724874"/>
    </source>
</evidence>
<feature type="region of interest" description="Disordered" evidence="1">
    <location>
        <begin position="308"/>
        <end position="345"/>
    </location>
</feature>
<protein>
    <submittedName>
        <fullName evidence="2">Uncharacterized protein</fullName>
    </submittedName>
</protein>
<evidence type="ECO:0000313" key="2">
    <source>
        <dbReference type="EMBL" id="KAF8896793.1"/>
    </source>
</evidence>
<gene>
    <name evidence="2" type="ORF">CPB84DRAFT_1212637</name>
</gene>
<organism evidence="2 3">
    <name type="scientific">Gymnopilus junonius</name>
    <name type="common">Spectacular rustgill mushroom</name>
    <name type="synonym">Gymnopilus spectabilis subsp. junonius</name>
    <dbReference type="NCBI Taxonomy" id="109634"/>
    <lineage>
        <taxon>Eukaryota</taxon>
        <taxon>Fungi</taxon>
        <taxon>Dikarya</taxon>
        <taxon>Basidiomycota</taxon>
        <taxon>Agaricomycotina</taxon>
        <taxon>Agaricomycetes</taxon>
        <taxon>Agaricomycetidae</taxon>
        <taxon>Agaricales</taxon>
        <taxon>Agaricineae</taxon>
        <taxon>Hymenogastraceae</taxon>
        <taxon>Gymnopilus</taxon>
    </lineage>
</organism>